<dbReference type="RefSeq" id="WP_123658528.1">
    <property type="nucleotide sequence ID" value="NZ_AYKG01000031.1"/>
</dbReference>
<feature type="domain" description="SpoVT-AbrB" evidence="2">
    <location>
        <begin position="2"/>
        <end position="47"/>
    </location>
</feature>
<evidence type="ECO:0000313" key="3">
    <source>
        <dbReference type="EMBL" id="ROO26963.1"/>
    </source>
</evidence>
<comment type="caution">
    <text evidence="3">The sequence shown here is derived from an EMBL/GenBank/DDBJ whole genome shotgun (WGS) entry which is preliminary data.</text>
</comment>
<dbReference type="InParanoid" id="A0A423PMY6"/>
<dbReference type="PROSITE" id="PS51740">
    <property type="entry name" value="SPOVT_ABRB"/>
    <property type="match status" value="1"/>
</dbReference>
<dbReference type="EMBL" id="AYKG01000031">
    <property type="protein sequence ID" value="ROO26963.1"/>
    <property type="molecule type" value="Genomic_DNA"/>
</dbReference>
<proteinExistence type="predicted"/>
<dbReference type="NCBIfam" id="TIGR01439">
    <property type="entry name" value="lp_hng_hel_AbrB"/>
    <property type="match status" value="1"/>
</dbReference>
<name>A0A423PMY6_9GAMM</name>
<dbReference type="Gene3D" id="2.10.260.10">
    <property type="match status" value="1"/>
</dbReference>
<evidence type="ECO:0000259" key="2">
    <source>
        <dbReference type="PROSITE" id="PS51740"/>
    </source>
</evidence>
<dbReference type="AlphaFoldDB" id="A0A423PMY6"/>
<organism evidence="3 4">
    <name type="scientific">Salinisphaera japonica YTM-1</name>
    <dbReference type="NCBI Taxonomy" id="1209778"/>
    <lineage>
        <taxon>Bacteria</taxon>
        <taxon>Pseudomonadati</taxon>
        <taxon>Pseudomonadota</taxon>
        <taxon>Gammaproteobacteria</taxon>
        <taxon>Salinisphaerales</taxon>
        <taxon>Salinisphaeraceae</taxon>
        <taxon>Salinisphaera</taxon>
    </lineage>
</organism>
<dbReference type="Proteomes" id="UP000285310">
    <property type="component" value="Unassembled WGS sequence"/>
</dbReference>
<gene>
    <name evidence="3" type="ORF">SAJA_10200</name>
</gene>
<keyword evidence="4" id="KW-1185">Reference proteome</keyword>
<dbReference type="Pfam" id="PF04014">
    <property type="entry name" value="MazE_antitoxin"/>
    <property type="match status" value="1"/>
</dbReference>
<accession>A0A423PMY6</accession>
<dbReference type="OrthoDB" id="9811597at2"/>
<dbReference type="InterPro" id="IPR037914">
    <property type="entry name" value="SpoVT-AbrB_sf"/>
</dbReference>
<keyword evidence="1" id="KW-0238">DNA-binding</keyword>
<dbReference type="SMART" id="SM00966">
    <property type="entry name" value="SpoVT_AbrB"/>
    <property type="match status" value="1"/>
</dbReference>
<reference evidence="3 4" key="1">
    <citation type="submission" date="2013-10" db="EMBL/GenBank/DDBJ databases">
        <title>Salinisphaera japonica YTM-1 Genome Sequencing.</title>
        <authorList>
            <person name="Lai Q."/>
            <person name="Li C."/>
            <person name="Shao Z."/>
        </authorList>
    </citation>
    <scope>NUCLEOTIDE SEQUENCE [LARGE SCALE GENOMIC DNA]</scope>
    <source>
        <strain evidence="3 4">YTM-1</strain>
    </source>
</reference>
<dbReference type="GO" id="GO:0003677">
    <property type="term" value="F:DNA binding"/>
    <property type="evidence" value="ECO:0007669"/>
    <property type="project" value="UniProtKB-UniRule"/>
</dbReference>
<evidence type="ECO:0000313" key="4">
    <source>
        <dbReference type="Proteomes" id="UP000285310"/>
    </source>
</evidence>
<protein>
    <submittedName>
        <fullName evidence="3">AbrB family transcriptional regulator</fullName>
    </submittedName>
</protein>
<dbReference type="SUPFAM" id="SSF89447">
    <property type="entry name" value="AbrB/MazE/MraZ-like"/>
    <property type="match status" value="1"/>
</dbReference>
<dbReference type="InterPro" id="IPR007159">
    <property type="entry name" value="SpoVT-AbrB_dom"/>
</dbReference>
<sequence length="69" mass="7888">MSTTLTLSSKYQIAIPKEVRERLGLIAGQKIQLVTYGDRIELLPQRDIRQMRGFLSGIDTTVPRDDDRI</sequence>
<evidence type="ECO:0000256" key="1">
    <source>
        <dbReference type="PROSITE-ProRule" id="PRU01076"/>
    </source>
</evidence>